<dbReference type="Proteomes" id="UP000193411">
    <property type="component" value="Unassembled WGS sequence"/>
</dbReference>
<dbReference type="PANTHER" id="PTHR32215:SF0">
    <property type="entry name" value="CILIA- AND FLAGELLA-ASSOCIATED PROTEIN 57"/>
    <property type="match status" value="1"/>
</dbReference>
<protein>
    <submittedName>
        <fullName evidence="2">Uncharacterized protein</fullName>
    </submittedName>
</protein>
<evidence type="ECO:0000313" key="3">
    <source>
        <dbReference type="Proteomes" id="UP000193411"/>
    </source>
</evidence>
<feature type="region of interest" description="Disordered" evidence="1">
    <location>
        <begin position="161"/>
        <end position="184"/>
    </location>
</feature>
<dbReference type="AlphaFoldDB" id="A0A1Y2H4F0"/>
<comment type="caution">
    <text evidence="2">The sequence shown here is derived from an EMBL/GenBank/DDBJ whole genome shotgun (WGS) entry which is preliminary data.</text>
</comment>
<evidence type="ECO:0000313" key="2">
    <source>
        <dbReference type="EMBL" id="ORZ29395.1"/>
    </source>
</evidence>
<gene>
    <name evidence="2" type="ORF">BCR44DRAFT_162903</name>
</gene>
<accession>A0A1Y2H4F0</accession>
<dbReference type="PANTHER" id="PTHR32215">
    <property type="entry name" value="CILIA- AND FLAGELLA-ASSOCIATED PROTEIN 57"/>
    <property type="match status" value="1"/>
</dbReference>
<dbReference type="InterPro" id="IPR052993">
    <property type="entry name" value="CFA-57"/>
</dbReference>
<keyword evidence="3" id="KW-1185">Reference proteome</keyword>
<proteinExistence type="predicted"/>
<feature type="compositionally biased region" description="Polar residues" evidence="1">
    <location>
        <begin position="168"/>
        <end position="184"/>
    </location>
</feature>
<dbReference type="STRING" id="765915.A0A1Y2H4F0"/>
<dbReference type="OrthoDB" id="10251741at2759"/>
<evidence type="ECO:0000256" key="1">
    <source>
        <dbReference type="SAM" id="MobiDB-lite"/>
    </source>
</evidence>
<organism evidence="2 3">
    <name type="scientific">Catenaria anguillulae PL171</name>
    <dbReference type="NCBI Taxonomy" id="765915"/>
    <lineage>
        <taxon>Eukaryota</taxon>
        <taxon>Fungi</taxon>
        <taxon>Fungi incertae sedis</taxon>
        <taxon>Blastocladiomycota</taxon>
        <taxon>Blastocladiomycetes</taxon>
        <taxon>Blastocladiales</taxon>
        <taxon>Catenariaceae</taxon>
        <taxon>Catenaria</taxon>
    </lineage>
</organism>
<sequence length="246" mass="27026">MYHCLHSANRPKSSRFPTSHVHRQCCTSVRLANRARGSVDHLVVIYQQRLTNPSFRCLHTRVAFGARTTARDPFHFIDDHSLLYIAGGNLVHFTLSTRTQKFTPATTREAVITSICVTRERHYLAIAERIPARTSPASNASTVGQAPGSVPNEFASVVAGNGRKGRESSVSATPSNGSGASVGTGLSSAVTTMRSVVHIFGLPTYRKRKTISLDEVYPLADKRPKVRSNFVHISVVLHRVIDWTHA</sequence>
<name>A0A1Y2H4F0_9FUNG</name>
<dbReference type="EMBL" id="MCFL01000204">
    <property type="protein sequence ID" value="ORZ29395.1"/>
    <property type="molecule type" value="Genomic_DNA"/>
</dbReference>
<reference evidence="2 3" key="1">
    <citation type="submission" date="2016-07" db="EMBL/GenBank/DDBJ databases">
        <title>Pervasive Adenine N6-methylation of Active Genes in Fungi.</title>
        <authorList>
            <consortium name="DOE Joint Genome Institute"/>
            <person name="Mondo S.J."/>
            <person name="Dannebaum R.O."/>
            <person name="Kuo R.C."/>
            <person name="Labutti K."/>
            <person name="Haridas S."/>
            <person name="Kuo A."/>
            <person name="Salamov A."/>
            <person name="Ahrendt S.R."/>
            <person name="Lipzen A."/>
            <person name="Sullivan W."/>
            <person name="Andreopoulos W.B."/>
            <person name="Clum A."/>
            <person name="Lindquist E."/>
            <person name="Daum C."/>
            <person name="Ramamoorthy G.K."/>
            <person name="Gryganskyi A."/>
            <person name="Culley D."/>
            <person name="Magnuson J.K."/>
            <person name="James T.Y."/>
            <person name="O'Malley M.A."/>
            <person name="Stajich J.E."/>
            <person name="Spatafora J.W."/>
            <person name="Visel A."/>
            <person name="Grigoriev I.V."/>
        </authorList>
    </citation>
    <scope>NUCLEOTIDE SEQUENCE [LARGE SCALE GENOMIC DNA]</scope>
    <source>
        <strain evidence="2 3">PL171</strain>
    </source>
</reference>